<organism evidence="8 9">
    <name type="scientific">Otolemur garnettii</name>
    <name type="common">Small-eared galago</name>
    <name type="synonym">Garnett's greater bushbaby</name>
    <dbReference type="NCBI Taxonomy" id="30611"/>
    <lineage>
        <taxon>Eukaryota</taxon>
        <taxon>Metazoa</taxon>
        <taxon>Chordata</taxon>
        <taxon>Craniata</taxon>
        <taxon>Vertebrata</taxon>
        <taxon>Euteleostomi</taxon>
        <taxon>Mammalia</taxon>
        <taxon>Eutheria</taxon>
        <taxon>Euarchontoglires</taxon>
        <taxon>Primates</taxon>
        <taxon>Strepsirrhini</taxon>
        <taxon>Lorisiformes</taxon>
        <taxon>Galagidae</taxon>
        <taxon>Otolemur</taxon>
    </lineage>
</organism>
<evidence type="ECO:0000256" key="5">
    <source>
        <dbReference type="SAM" id="Coils"/>
    </source>
</evidence>
<dbReference type="SUPFAM" id="SSF57845">
    <property type="entry name" value="B-box zinc-binding domain"/>
    <property type="match status" value="1"/>
</dbReference>
<dbReference type="GO" id="GO:0008270">
    <property type="term" value="F:zinc ion binding"/>
    <property type="evidence" value="ECO:0007669"/>
    <property type="project" value="UniProtKB-KW"/>
</dbReference>
<keyword evidence="9" id="KW-1185">Reference proteome</keyword>
<sequence length="309" mass="36135">MASATSSKKMREEANCSICLNLMTNPVSIDCGHSYCHSCIMEFLKKSSCNQLMLKVFYCPQCRAPFHTDSLRPNKQLGNLIEAIKEMDHEKSCEEHGEPLQLFCEDEGQLICWRCERTPKHKDHTTALVEDVCQDYKEKLQKSVTNLKKLEEECIDMKVSTALQITEWKEKIQIQRQKIHSDFKTLHSFLHDEEKFYLWKLEQEEEQTLKRLRAQEADLEQKSHEIKSYILELEEKCQGSAQNLLEDVKDTLSRSWAVKLETPEVFSLELHTTCNVSELYFDVKKMLRSYQVLVSQPTLSTMRERSIAQ</sequence>
<dbReference type="PANTHER" id="PTHR24103">
    <property type="entry name" value="E3 UBIQUITIN-PROTEIN LIGASE TRIM"/>
    <property type="match status" value="1"/>
</dbReference>
<dbReference type="InterPro" id="IPR050143">
    <property type="entry name" value="TRIM/RBCC"/>
</dbReference>
<dbReference type="FunCoup" id="H0WXG5">
    <property type="interactions" value="65"/>
</dbReference>
<dbReference type="eggNOG" id="KOG2177">
    <property type="taxonomic scope" value="Eukaryota"/>
</dbReference>
<dbReference type="InterPro" id="IPR000315">
    <property type="entry name" value="Znf_B-box"/>
</dbReference>
<evidence type="ECO:0000256" key="1">
    <source>
        <dbReference type="ARBA" id="ARBA00022723"/>
    </source>
</evidence>
<evidence type="ECO:0000259" key="6">
    <source>
        <dbReference type="PROSITE" id="PS50089"/>
    </source>
</evidence>
<evidence type="ECO:0000256" key="4">
    <source>
        <dbReference type="PROSITE-ProRule" id="PRU00024"/>
    </source>
</evidence>
<dbReference type="AlphaFoldDB" id="H0WXG5"/>
<keyword evidence="3" id="KW-0862">Zinc</keyword>
<dbReference type="SMART" id="SM00184">
    <property type="entry name" value="RING"/>
    <property type="match status" value="1"/>
</dbReference>
<dbReference type="STRING" id="30611.ENSOGAP00000007145"/>
<evidence type="ECO:0000256" key="3">
    <source>
        <dbReference type="ARBA" id="ARBA00022833"/>
    </source>
</evidence>
<dbReference type="InterPro" id="IPR001841">
    <property type="entry name" value="Znf_RING"/>
</dbReference>
<dbReference type="SUPFAM" id="SSF57850">
    <property type="entry name" value="RING/U-box"/>
    <property type="match status" value="1"/>
</dbReference>
<evidence type="ECO:0000259" key="7">
    <source>
        <dbReference type="PROSITE" id="PS50119"/>
    </source>
</evidence>
<dbReference type="HOGENOM" id="CLU_013137_6_1_1"/>
<dbReference type="Pfam" id="PF15227">
    <property type="entry name" value="zf-C3HC4_4"/>
    <property type="match status" value="1"/>
</dbReference>
<dbReference type="PROSITE" id="PS50119">
    <property type="entry name" value="ZF_BBOX"/>
    <property type="match status" value="1"/>
</dbReference>
<feature type="domain" description="B box-type" evidence="7">
    <location>
        <begin position="88"/>
        <end position="129"/>
    </location>
</feature>
<dbReference type="OMA" id="MREEANC"/>
<dbReference type="Proteomes" id="UP000005225">
    <property type="component" value="Unassembled WGS sequence"/>
</dbReference>
<dbReference type="PROSITE" id="PS00518">
    <property type="entry name" value="ZF_RING_1"/>
    <property type="match status" value="1"/>
</dbReference>
<dbReference type="InterPro" id="IPR017907">
    <property type="entry name" value="Znf_RING_CS"/>
</dbReference>
<reference evidence="8" key="3">
    <citation type="submission" date="2025-09" db="UniProtKB">
        <authorList>
            <consortium name="Ensembl"/>
        </authorList>
    </citation>
    <scope>IDENTIFICATION</scope>
</reference>
<protein>
    <recommendedName>
        <fullName evidence="10">Tripartite motif containing 38</fullName>
    </recommendedName>
</protein>
<evidence type="ECO:0008006" key="10">
    <source>
        <dbReference type="Google" id="ProtNLM"/>
    </source>
</evidence>
<feature type="coiled-coil region" evidence="5">
    <location>
        <begin position="198"/>
        <end position="232"/>
    </location>
</feature>
<feature type="domain" description="RING-type" evidence="6">
    <location>
        <begin position="16"/>
        <end position="63"/>
    </location>
</feature>
<dbReference type="Gene3D" id="3.30.40.10">
    <property type="entry name" value="Zinc/RING finger domain, C3HC4 (zinc finger)"/>
    <property type="match status" value="1"/>
</dbReference>
<dbReference type="InParanoid" id="H0WXG5"/>
<keyword evidence="2 4" id="KW-0863">Zinc-finger</keyword>
<evidence type="ECO:0000313" key="9">
    <source>
        <dbReference type="Proteomes" id="UP000005225"/>
    </source>
</evidence>
<keyword evidence="1" id="KW-0479">Metal-binding</keyword>
<dbReference type="SMART" id="SM00336">
    <property type="entry name" value="BBOX"/>
    <property type="match status" value="1"/>
</dbReference>
<accession>H0WXG5</accession>
<name>H0WXG5_OTOGA</name>
<dbReference type="GeneTree" id="ENSGT00940000160468"/>
<evidence type="ECO:0000313" key="8">
    <source>
        <dbReference type="Ensembl" id="ENSOGAP00000007145.2"/>
    </source>
</evidence>
<evidence type="ECO:0000256" key="2">
    <source>
        <dbReference type="ARBA" id="ARBA00022771"/>
    </source>
</evidence>
<keyword evidence="5" id="KW-0175">Coiled coil</keyword>
<dbReference type="EMBL" id="AAQR03059042">
    <property type="status" value="NOT_ANNOTATED_CDS"/>
    <property type="molecule type" value="Genomic_DNA"/>
</dbReference>
<dbReference type="InterPro" id="IPR013083">
    <property type="entry name" value="Znf_RING/FYVE/PHD"/>
</dbReference>
<dbReference type="PROSITE" id="PS50089">
    <property type="entry name" value="ZF_RING_2"/>
    <property type="match status" value="1"/>
</dbReference>
<reference evidence="8" key="2">
    <citation type="submission" date="2025-08" db="UniProtKB">
        <authorList>
            <consortium name="Ensembl"/>
        </authorList>
    </citation>
    <scope>IDENTIFICATION</scope>
</reference>
<dbReference type="Pfam" id="PF00643">
    <property type="entry name" value="zf-B_box"/>
    <property type="match status" value="1"/>
</dbReference>
<proteinExistence type="predicted"/>
<dbReference type="Gene3D" id="3.30.160.60">
    <property type="entry name" value="Classic Zinc Finger"/>
    <property type="match status" value="1"/>
</dbReference>
<dbReference type="Ensembl" id="ENSOGAT00000007983.2">
    <property type="protein sequence ID" value="ENSOGAP00000007145.2"/>
    <property type="gene ID" value="ENSOGAG00000007979.2"/>
</dbReference>
<reference evidence="9" key="1">
    <citation type="submission" date="2011-03" db="EMBL/GenBank/DDBJ databases">
        <title>Version 3 of the genome sequence of Otolemur garnettii (Bushbaby).</title>
        <authorList>
            <consortium name="The Broad Institute Genome Sequencing Platform"/>
            <person name="Di Palma F."/>
            <person name="Johnson J."/>
            <person name="Lander E.S."/>
            <person name="Lindblad-Toh K."/>
            <person name="Jaffe D.B."/>
            <person name="Gnerre S."/>
            <person name="MacCallum I."/>
            <person name="Przybylski D."/>
            <person name="Ribeiro F.J."/>
            <person name="Burton J.N."/>
            <person name="Walker B.J."/>
            <person name="Sharpe T."/>
            <person name="Hall G."/>
        </authorList>
    </citation>
    <scope>NUCLEOTIDE SEQUENCE [LARGE SCALE GENOMIC DNA]</scope>
</reference>